<dbReference type="OrthoDB" id="297219at2759"/>
<reference evidence="5" key="1">
    <citation type="submission" date="2019-08" db="EMBL/GenBank/DDBJ databases">
        <title>The genome of the North American firefly Photinus pyralis.</title>
        <authorList>
            <consortium name="Photinus pyralis genome working group"/>
            <person name="Fallon T.R."/>
            <person name="Sander Lower S.E."/>
            <person name="Weng J.-K."/>
        </authorList>
    </citation>
    <scope>NUCLEOTIDE SEQUENCE</scope>
    <source>
        <strain evidence="5">TRF0915ILg1</strain>
        <tissue evidence="5">Whole body</tissue>
    </source>
</reference>
<feature type="compositionally biased region" description="Basic residues" evidence="4">
    <location>
        <begin position="76"/>
        <end position="92"/>
    </location>
</feature>
<dbReference type="InterPro" id="IPR011990">
    <property type="entry name" value="TPR-like_helical_dom_sf"/>
</dbReference>
<dbReference type="PANTHER" id="PTHR13471">
    <property type="entry name" value="TETRATRICOPEPTIDE-LIKE HELICAL"/>
    <property type="match status" value="1"/>
</dbReference>
<dbReference type="GO" id="GO:0031048">
    <property type="term" value="P:regulatory ncRNA-mediated heterochromatin formation"/>
    <property type="evidence" value="ECO:0007669"/>
    <property type="project" value="TreeGrafter"/>
</dbReference>
<protein>
    <recommendedName>
        <fullName evidence="7">Protein NRDE2 homolog</fullName>
    </recommendedName>
</protein>
<evidence type="ECO:0000256" key="3">
    <source>
        <dbReference type="ARBA" id="ARBA00023242"/>
    </source>
</evidence>
<dbReference type="PANTHER" id="PTHR13471:SF0">
    <property type="entry name" value="NUCLEAR EXOSOME REGULATOR NRDE2"/>
    <property type="match status" value="1"/>
</dbReference>
<dbReference type="GO" id="GO:0071013">
    <property type="term" value="C:catalytic step 2 spliceosome"/>
    <property type="evidence" value="ECO:0007669"/>
    <property type="project" value="TreeGrafter"/>
</dbReference>
<feature type="region of interest" description="Disordered" evidence="4">
    <location>
        <begin position="1"/>
        <end position="26"/>
    </location>
</feature>
<feature type="region of interest" description="Disordered" evidence="4">
    <location>
        <begin position="43"/>
        <end position="102"/>
    </location>
</feature>
<evidence type="ECO:0000256" key="2">
    <source>
        <dbReference type="ARBA" id="ARBA00009265"/>
    </source>
</evidence>
<dbReference type="EMBL" id="VTPC01090588">
    <property type="protein sequence ID" value="KAF2882782.1"/>
    <property type="molecule type" value="Genomic_DNA"/>
</dbReference>
<keyword evidence="3" id="KW-0539">Nucleus</keyword>
<feature type="compositionally biased region" description="Polar residues" evidence="4">
    <location>
        <begin position="56"/>
        <end position="66"/>
    </location>
</feature>
<evidence type="ECO:0000313" key="6">
    <source>
        <dbReference type="Proteomes" id="UP000801492"/>
    </source>
</evidence>
<sequence length="955" mass="110939">MALFPAYANDSETKNPNEAISKTQDETWLENSSFKIDVIGSQASTSGSLEHGGTGSNVNLIGTSESDSNESDVAKQPKRKKKRKKKVKHHRNKVVESETKQDGDDFKIDTTRSREFLTVQTIARPSAPKYKISFKMYRPLKTSKKKLKRYFHFIVEKQSSEKETKLTKQDLAKDISVERNEDFTGFKQEEDMSQMTALYNRSLGENPRDIDMWLKYVRHQDAVFQFEKVYRKGSMAKGLRVTADRKLTILEKALSHNPDCELLMRERLNISVSAYPADELQIQLKKLVEKEPGNIIWWQGYIEASQCSMSHCDIPAVLKLYAKCLSTLHQLRRNSVLEKSHLEENILRMLYQCGLFLKQSGLFEQLWTLLRLYLELNLSPTDKNKFNILSGFEEKQLVELEEVVLHSQLPIHELWLRVERLREACHWLPFTGDSCEDPQRLVFPEDVAELIHPITMPGNTFKLTATILTLLKTPLLPCRHTTMQGLGLDYVPWAVDSIETLLPMFFPLYPLNLSNKNLLRDTQRLAVGPQYLKTFPGQEEYLEFLLTTTKNCVDCLNGKEKTAVSVWWFRFQRLLIVLDKEERFKMSSLFKKKMKSSMKQLLKSEENRNNVIFYQEYALIEHELGNFESAINVIITAIQMYADGKCILNITNEEERTVICSLYRILVELHLNAPSDIETNKQKALKYLVNLTLGRHIKNMNEFLTQGSLNETTLKFKHVTLQLLQKDPPVLMSEDHFLPNFFTDWIICNGWFLYLTKGAIECGSFLEETLSSIQNQTWQKEVLFEFYIAILFKNSLEKPGVGMFRLLDDALYRAIENFPNNLFLLSVLAKEQSLNCSLGQPWWKLTNLLMKTGHAIPSLFLILIANQRTCEIEENWIDTVTGKLFSEGNSLTNRMVSLFRRMTSLEMCTRRCGLVWRLYLQFLHAHFDPSLCRKAYYRAVEECPWLKVCIYFMYT</sequence>
<dbReference type="GO" id="GO:1902369">
    <property type="term" value="P:negative regulation of RNA catabolic process"/>
    <property type="evidence" value="ECO:0007669"/>
    <property type="project" value="TreeGrafter"/>
</dbReference>
<evidence type="ECO:0000313" key="5">
    <source>
        <dbReference type="EMBL" id="KAF2882782.1"/>
    </source>
</evidence>
<organism evidence="5 6">
    <name type="scientific">Ignelater luminosus</name>
    <name type="common">Cucubano</name>
    <name type="synonym">Pyrophorus luminosus</name>
    <dbReference type="NCBI Taxonomy" id="2038154"/>
    <lineage>
        <taxon>Eukaryota</taxon>
        <taxon>Metazoa</taxon>
        <taxon>Ecdysozoa</taxon>
        <taxon>Arthropoda</taxon>
        <taxon>Hexapoda</taxon>
        <taxon>Insecta</taxon>
        <taxon>Pterygota</taxon>
        <taxon>Neoptera</taxon>
        <taxon>Endopterygota</taxon>
        <taxon>Coleoptera</taxon>
        <taxon>Polyphaga</taxon>
        <taxon>Elateriformia</taxon>
        <taxon>Elateroidea</taxon>
        <taxon>Elateridae</taxon>
        <taxon>Agrypninae</taxon>
        <taxon>Pyrophorini</taxon>
        <taxon>Ignelater</taxon>
    </lineage>
</organism>
<dbReference type="InterPro" id="IPR013633">
    <property type="entry name" value="NRDE-2"/>
</dbReference>
<gene>
    <name evidence="5" type="ORF">ILUMI_23406</name>
</gene>
<comment type="caution">
    <text evidence="5">The sequence shown here is derived from an EMBL/GenBank/DDBJ whole genome shotgun (WGS) entry which is preliminary data.</text>
</comment>
<accession>A0A8K0CCK1</accession>
<dbReference type="AlphaFoldDB" id="A0A8K0CCK1"/>
<comment type="subcellular location">
    <subcellularLocation>
        <location evidence="1">Nucleus</location>
    </subcellularLocation>
</comment>
<dbReference type="Pfam" id="PF08424">
    <property type="entry name" value="NRDE-2"/>
    <property type="match status" value="1"/>
</dbReference>
<dbReference type="Proteomes" id="UP000801492">
    <property type="component" value="Unassembled WGS sequence"/>
</dbReference>
<name>A0A8K0CCK1_IGNLU</name>
<dbReference type="Gene3D" id="1.25.40.10">
    <property type="entry name" value="Tetratricopeptide repeat domain"/>
    <property type="match status" value="1"/>
</dbReference>
<evidence type="ECO:0000256" key="1">
    <source>
        <dbReference type="ARBA" id="ARBA00004123"/>
    </source>
</evidence>
<evidence type="ECO:0000256" key="4">
    <source>
        <dbReference type="SAM" id="MobiDB-lite"/>
    </source>
</evidence>
<feature type="compositionally biased region" description="Basic and acidic residues" evidence="4">
    <location>
        <begin position="93"/>
        <end position="102"/>
    </location>
</feature>
<evidence type="ECO:0008006" key="7">
    <source>
        <dbReference type="Google" id="ProtNLM"/>
    </source>
</evidence>
<proteinExistence type="inferred from homology"/>
<comment type="similarity">
    <text evidence="2">Belongs to the NRDE2 family.</text>
</comment>
<keyword evidence="6" id="KW-1185">Reference proteome</keyword>